<keyword evidence="2" id="KW-0547">Nucleotide-binding</keyword>
<keyword evidence="3" id="KW-0418">Kinase</keyword>
<dbReference type="Proteomes" id="UP000069940">
    <property type="component" value="Unassembled WGS sequence"/>
</dbReference>
<keyword evidence="5" id="KW-1185">Reference proteome</keyword>
<evidence type="ECO:0000256" key="2">
    <source>
        <dbReference type="ARBA" id="ARBA00022741"/>
    </source>
</evidence>
<evidence type="ECO:0008006" key="6">
    <source>
        <dbReference type="Google" id="ProtNLM"/>
    </source>
</evidence>
<dbReference type="Pfam" id="PF00406">
    <property type="entry name" value="ADK"/>
    <property type="match status" value="1"/>
</dbReference>
<evidence type="ECO:0000256" key="1">
    <source>
        <dbReference type="ARBA" id="ARBA00022679"/>
    </source>
</evidence>
<dbReference type="SUPFAM" id="SSF52540">
    <property type="entry name" value="P-loop containing nucleoside triphosphate hydrolases"/>
    <property type="match status" value="1"/>
</dbReference>
<reference evidence="5" key="1">
    <citation type="journal article" date="2015" name="Proc. Natl. Acad. Sci. U.S.A.">
        <title>Genome sequence of the Asian Tiger mosquito, Aedes albopictus, reveals insights into its biology, genetics, and evolution.</title>
        <authorList>
            <person name="Chen X.G."/>
            <person name="Jiang X."/>
            <person name="Gu J."/>
            <person name="Xu M."/>
            <person name="Wu Y."/>
            <person name="Deng Y."/>
            <person name="Zhang C."/>
            <person name="Bonizzoni M."/>
            <person name="Dermauw W."/>
            <person name="Vontas J."/>
            <person name="Armbruster P."/>
            <person name="Huang X."/>
            <person name="Yang Y."/>
            <person name="Zhang H."/>
            <person name="He W."/>
            <person name="Peng H."/>
            <person name="Liu Y."/>
            <person name="Wu K."/>
            <person name="Chen J."/>
            <person name="Lirakis M."/>
            <person name="Topalis P."/>
            <person name="Van Leeuwen T."/>
            <person name="Hall A.B."/>
            <person name="Jiang X."/>
            <person name="Thorpe C."/>
            <person name="Mueller R.L."/>
            <person name="Sun C."/>
            <person name="Waterhouse R.M."/>
            <person name="Yan G."/>
            <person name="Tu Z.J."/>
            <person name="Fang X."/>
            <person name="James A.A."/>
        </authorList>
    </citation>
    <scope>NUCLEOTIDE SEQUENCE [LARGE SCALE GENOMIC DNA]</scope>
    <source>
        <strain evidence="5">Foshan</strain>
    </source>
</reference>
<protein>
    <recommendedName>
        <fullName evidence="6">Adenylate kinase</fullName>
    </recommendedName>
</protein>
<dbReference type="PANTHER" id="PTHR23359">
    <property type="entry name" value="NUCLEOTIDE KINASE"/>
    <property type="match status" value="1"/>
</dbReference>
<dbReference type="Gene3D" id="3.40.50.300">
    <property type="entry name" value="P-loop containing nucleotide triphosphate hydrolases"/>
    <property type="match status" value="1"/>
</dbReference>
<reference evidence="4" key="2">
    <citation type="submission" date="2025-05" db="UniProtKB">
        <authorList>
            <consortium name="EnsemblMetazoa"/>
        </authorList>
    </citation>
    <scope>IDENTIFICATION</scope>
    <source>
        <strain evidence="4">Foshan</strain>
    </source>
</reference>
<name>A0ABM2A4I7_AEDAL</name>
<dbReference type="CDD" id="cd22961">
    <property type="entry name" value="DD_TEX55-like"/>
    <property type="match status" value="1"/>
</dbReference>
<dbReference type="EnsemblMetazoa" id="AALFPA23_024380.R36343">
    <property type="protein sequence ID" value="AALFPA23_024380.P36343"/>
    <property type="gene ID" value="AALFPA23_024380"/>
</dbReference>
<keyword evidence="1" id="KW-0808">Transferase</keyword>
<dbReference type="InterPro" id="IPR027417">
    <property type="entry name" value="P-loop_NTPase"/>
</dbReference>
<proteinExistence type="predicted"/>
<dbReference type="InterPro" id="IPR000850">
    <property type="entry name" value="Adenylat/UMP-CMP_kin"/>
</dbReference>
<evidence type="ECO:0000256" key="3">
    <source>
        <dbReference type="ARBA" id="ARBA00022777"/>
    </source>
</evidence>
<accession>A0ABM2A4I7</accession>
<dbReference type="RefSeq" id="XP_062698206.1">
    <property type="nucleotide sequence ID" value="XM_062842222.1"/>
</dbReference>
<organism evidence="4 5">
    <name type="scientific">Aedes albopictus</name>
    <name type="common">Asian tiger mosquito</name>
    <name type="synonym">Stegomyia albopicta</name>
    <dbReference type="NCBI Taxonomy" id="7160"/>
    <lineage>
        <taxon>Eukaryota</taxon>
        <taxon>Metazoa</taxon>
        <taxon>Ecdysozoa</taxon>
        <taxon>Arthropoda</taxon>
        <taxon>Hexapoda</taxon>
        <taxon>Insecta</taxon>
        <taxon>Pterygota</taxon>
        <taxon>Neoptera</taxon>
        <taxon>Endopterygota</taxon>
        <taxon>Diptera</taxon>
        <taxon>Nematocera</taxon>
        <taxon>Culicoidea</taxon>
        <taxon>Culicidae</taxon>
        <taxon>Culicinae</taxon>
        <taxon>Aedini</taxon>
        <taxon>Aedes</taxon>
        <taxon>Stegomyia</taxon>
    </lineage>
</organism>
<sequence>MEVLAANPLIRDVNIFHTVYYPTEVMLYFEQHHIFEIFFDLMVLLDLKRPDDVRDFIASNIQKMADKYRKINVVVECPQNSDVAKIAKVCSRIHRSPIISMKSPISKKRIEKLSHQLKRFGLDKTNTIFIGHPSDISHKLIQREFHLNKRFDLNHNLSSMKATETRTVLPIAVSLKNSMRQMALHPDHSRVKYIERILIMGRPGSGKHRQARLLANRLDLILVSATDLINAARCDKNLFKKTLEIGLEDNAHTSDLLATIIQKRLLEPDCLQFGWVLVDFPNTAEDVENLYHLLIAPKKVIELHTNSRLCWKRKLNQMRKNGAQIDDEVLQLKESVLQAEFDFYDMHYTAVEASLERQNCVILHVNGNNCTEEVHGEILTKLLKID</sequence>
<evidence type="ECO:0000313" key="5">
    <source>
        <dbReference type="Proteomes" id="UP000069940"/>
    </source>
</evidence>
<dbReference type="GeneID" id="109418631"/>
<evidence type="ECO:0000313" key="4">
    <source>
        <dbReference type="EnsemblMetazoa" id="AALFPA23_024380.P36343"/>
    </source>
</evidence>